<feature type="compositionally biased region" description="Polar residues" evidence="9">
    <location>
        <begin position="559"/>
        <end position="570"/>
    </location>
</feature>
<evidence type="ECO:0000259" key="11">
    <source>
        <dbReference type="PROSITE" id="PS51194"/>
    </source>
</evidence>
<keyword evidence="4 7" id="KW-0347">Helicase</keyword>
<dbReference type="AlphaFoldDB" id="A0A6S6UBZ3"/>
<dbReference type="PROSITE" id="PS51194">
    <property type="entry name" value="HELICASE_CTER"/>
    <property type="match status" value="1"/>
</dbReference>
<name>A0A6S6UBZ3_9GAMM</name>
<dbReference type="GO" id="GO:0016787">
    <property type="term" value="F:hydrolase activity"/>
    <property type="evidence" value="ECO:0007669"/>
    <property type="project" value="UniProtKB-KW"/>
</dbReference>
<evidence type="ECO:0000256" key="4">
    <source>
        <dbReference type="ARBA" id="ARBA00022806"/>
    </source>
</evidence>
<gene>
    <name evidence="7" type="primary">rhlB</name>
    <name evidence="13" type="ORF">HELGO_WM54538</name>
</gene>
<dbReference type="HAMAP" id="MF_00661">
    <property type="entry name" value="DEAD_helicase_RhlB"/>
    <property type="match status" value="1"/>
</dbReference>
<evidence type="ECO:0000259" key="12">
    <source>
        <dbReference type="PROSITE" id="PS51195"/>
    </source>
</evidence>
<comment type="similarity">
    <text evidence="7">Belongs to the DEAD box helicase family. RhlB subfamily.</text>
</comment>
<keyword evidence="3 7" id="KW-0378">Hydrolase</keyword>
<dbReference type="GO" id="GO:0003723">
    <property type="term" value="F:RNA binding"/>
    <property type="evidence" value="ECO:0007669"/>
    <property type="project" value="UniProtKB-UniRule"/>
</dbReference>
<feature type="compositionally biased region" description="Low complexity" evidence="9">
    <location>
        <begin position="473"/>
        <end position="495"/>
    </location>
</feature>
<feature type="compositionally biased region" description="Gly residues" evidence="9">
    <location>
        <begin position="427"/>
        <end position="437"/>
    </location>
</feature>
<feature type="domain" description="Helicase C-terminal" evidence="11">
    <location>
        <begin position="265"/>
        <end position="411"/>
    </location>
</feature>
<dbReference type="GO" id="GO:0006401">
    <property type="term" value="P:RNA catabolic process"/>
    <property type="evidence" value="ECO:0007669"/>
    <property type="project" value="UniProtKB-UniRule"/>
</dbReference>
<keyword evidence="1 7" id="KW-0963">Cytoplasm</keyword>
<comment type="subunit">
    <text evidence="7">Component of the RNA degradosome, which is a multiprotein complex involved in RNA processing and mRNA degradation.</text>
</comment>
<dbReference type="Pfam" id="PF00270">
    <property type="entry name" value="DEAD"/>
    <property type="match status" value="1"/>
</dbReference>
<protein>
    <recommendedName>
        <fullName evidence="7">ATP-dependent RNA helicase RhlB</fullName>
        <ecNumber evidence="7">3.6.4.13</ecNumber>
    </recommendedName>
</protein>
<evidence type="ECO:0000313" key="13">
    <source>
        <dbReference type="EMBL" id="CAA6829349.1"/>
    </source>
</evidence>
<dbReference type="GO" id="GO:0005829">
    <property type="term" value="C:cytosol"/>
    <property type="evidence" value="ECO:0007669"/>
    <property type="project" value="TreeGrafter"/>
</dbReference>
<dbReference type="Pfam" id="PF00271">
    <property type="entry name" value="Helicase_C"/>
    <property type="match status" value="1"/>
</dbReference>
<feature type="region of interest" description="Disordered" evidence="9">
    <location>
        <begin position="411"/>
        <end position="570"/>
    </location>
</feature>
<dbReference type="SMART" id="SM00487">
    <property type="entry name" value="DEXDc"/>
    <property type="match status" value="1"/>
</dbReference>
<evidence type="ECO:0000256" key="6">
    <source>
        <dbReference type="ARBA" id="ARBA00022884"/>
    </source>
</evidence>
<evidence type="ECO:0000256" key="2">
    <source>
        <dbReference type="ARBA" id="ARBA00022741"/>
    </source>
</evidence>
<dbReference type="InterPro" id="IPR001650">
    <property type="entry name" value="Helicase_C-like"/>
</dbReference>
<dbReference type="InterPro" id="IPR050079">
    <property type="entry name" value="DEAD_box_RNA_helicase"/>
</dbReference>
<dbReference type="SMART" id="SM00490">
    <property type="entry name" value="HELICc"/>
    <property type="match status" value="1"/>
</dbReference>
<keyword evidence="2 7" id="KW-0547">Nucleotide-binding</keyword>
<keyword evidence="6 7" id="KW-0694">RNA-binding</keyword>
<dbReference type="InterPro" id="IPR014001">
    <property type="entry name" value="Helicase_ATP-bd"/>
</dbReference>
<reference evidence="13" key="1">
    <citation type="submission" date="2020-01" db="EMBL/GenBank/DDBJ databases">
        <authorList>
            <person name="Meier V. D."/>
            <person name="Meier V D."/>
        </authorList>
    </citation>
    <scope>NUCLEOTIDE SEQUENCE</scope>
    <source>
        <strain evidence="13">HLG_WM_MAG_09</strain>
    </source>
</reference>
<comment type="subcellular location">
    <subcellularLocation>
        <location evidence="7">Cytoplasm</location>
    </subcellularLocation>
</comment>
<dbReference type="InterPro" id="IPR027417">
    <property type="entry name" value="P-loop_NTPase"/>
</dbReference>
<dbReference type="CDD" id="cd18787">
    <property type="entry name" value="SF2_C_DEAD"/>
    <property type="match status" value="1"/>
</dbReference>
<evidence type="ECO:0000256" key="5">
    <source>
        <dbReference type="ARBA" id="ARBA00022840"/>
    </source>
</evidence>
<dbReference type="InterPro" id="IPR044742">
    <property type="entry name" value="DEAD/DEAH_RhlB"/>
</dbReference>
<dbReference type="PROSITE" id="PS51192">
    <property type="entry name" value="HELICASE_ATP_BIND_1"/>
    <property type="match status" value="1"/>
</dbReference>
<evidence type="ECO:0000259" key="10">
    <source>
        <dbReference type="PROSITE" id="PS51192"/>
    </source>
</evidence>
<dbReference type="GO" id="GO:0003724">
    <property type="term" value="F:RNA helicase activity"/>
    <property type="evidence" value="ECO:0007669"/>
    <property type="project" value="UniProtKB-UniRule"/>
</dbReference>
<comment type="catalytic activity">
    <reaction evidence="7">
        <text>ATP + H2O = ADP + phosphate + H(+)</text>
        <dbReference type="Rhea" id="RHEA:13065"/>
        <dbReference type="ChEBI" id="CHEBI:15377"/>
        <dbReference type="ChEBI" id="CHEBI:15378"/>
        <dbReference type="ChEBI" id="CHEBI:30616"/>
        <dbReference type="ChEBI" id="CHEBI:43474"/>
        <dbReference type="ChEBI" id="CHEBI:456216"/>
        <dbReference type="EC" id="3.6.4.13"/>
    </reaction>
</comment>
<evidence type="ECO:0000256" key="8">
    <source>
        <dbReference type="PROSITE-ProRule" id="PRU00552"/>
    </source>
</evidence>
<dbReference type="CDD" id="cd00268">
    <property type="entry name" value="DEADc"/>
    <property type="match status" value="1"/>
</dbReference>
<evidence type="ECO:0000256" key="7">
    <source>
        <dbReference type="HAMAP-Rule" id="MF_00661"/>
    </source>
</evidence>
<evidence type="ECO:0000256" key="9">
    <source>
        <dbReference type="SAM" id="MobiDB-lite"/>
    </source>
</evidence>
<dbReference type="PANTHER" id="PTHR47959">
    <property type="entry name" value="ATP-DEPENDENT RNA HELICASE RHLE-RELATED"/>
    <property type="match status" value="1"/>
</dbReference>
<dbReference type="GO" id="GO:0005524">
    <property type="term" value="F:ATP binding"/>
    <property type="evidence" value="ECO:0007669"/>
    <property type="project" value="UniProtKB-UniRule"/>
</dbReference>
<feature type="short sequence motif" description="Q motif" evidence="8">
    <location>
        <begin position="29"/>
        <end position="57"/>
    </location>
</feature>
<feature type="domain" description="Helicase ATP-binding" evidence="10">
    <location>
        <begin position="60"/>
        <end position="238"/>
    </location>
</feature>
<dbReference type="PANTHER" id="PTHR47959:SF10">
    <property type="entry name" value="ATP-DEPENDENT RNA HELICASE RHLB"/>
    <property type="match status" value="1"/>
</dbReference>
<dbReference type="PROSITE" id="PS00039">
    <property type="entry name" value="DEAD_ATP_HELICASE"/>
    <property type="match status" value="1"/>
</dbReference>
<dbReference type="Gene3D" id="3.40.50.300">
    <property type="entry name" value="P-loop containing nucleotide triphosphate hydrolases"/>
    <property type="match status" value="2"/>
</dbReference>
<evidence type="ECO:0000256" key="3">
    <source>
        <dbReference type="ARBA" id="ARBA00022801"/>
    </source>
</evidence>
<dbReference type="SUPFAM" id="SSF52540">
    <property type="entry name" value="P-loop containing nucleoside triphosphate hydrolases"/>
    <property type="match status" value="1"/>
</dbReference>
<accession>A0A6S6UBZ3</accession>
<dbReference type="EC" id="3.6.4.13" evidence="7"/>
<proteinExistence type="inferred from homology"/>
<sequence>MLFATIQTYADAGLLCYAALMENQYLSQTRFDSFALDQRILASLQEAGFEQCSRIQAETLPHSLSGKDITGQAQTGTGKTGAFLVGVFQRLLENPPEDPQPGLVRCLILAPTRELAIQIARDAEELGKHTGLRSVLVYGGAAYEKQRRQFDQPVDILVGTPGRVIDYLKQRVFTLKDAEALVLDEADRMFDMGFIQDIRFLLRRLPPPSERLNMLFSATLSQKVLELAYEHMNNPVPVVIETKSVSADNIVEHMYYPSNSDKIPLLVGLMRKLEPFRAIAFVNTKHNAEKIDAYLNNNGIKSALISGDVRQTKRERLLKEFSDGKHQILIATDVAARGLHIDDVSHVFNFDLPQIAEDYVHRIGRTARAGASGEAHSFACEDTAFYLPDIEEYTGKSIPVSTIDAELLPELVRPQRIQRNRPDAKGGRGNNSRGGNGKPRSSQGNRSNHNSGTNQAGNRNQQQNKPKPDHRQPQSQNQQQTQPERQKPPQNQLPPQHQPPEAVVPKENGNVVDQMDQPDTPVTAPGGRTVTIAATAGGQTACPDAAKKRRSRRRKPTAEVSSLGTNPSVK</sequence>
<dbReference type="EMBL" id="CACVAT010000517">
    <property type="protein sequence ID" value="CAA6829349.1"/>
    <property type="molecule type" value="Genomic_DNA"/>
</dbReference>
<dbReference type="InterPro" id="IPR023554">
    <property type="entry name" value="RNA_helicase_ATP-dep_RhlB"/>
</dbReference>
<feature type="domain" description="DEAD-box RNA helicase Q" evidence="12">
    <location>
        <begin position="29"/>
        <end position="57"/>
    </location>
</feature>
<dbReference type="InterPro" id="IPR000629">
    <property type="entry name" value="RNA-helicase_DEAD-box_CS"/>
</dbReference>
<organism evidence="13">
    <name type="scientific">uncultured Thiotrichaceae bacterium</name>
    <dbReference type="NCBI Taxonomy" id="298394"/>
    <lineage>
        <taxon>Bacteria</taxon>
        <taxon>Pseudomonadati</taxon>
        <taxon>Pseudomonadota</taxon>
        <taxon>Gammaproteobacteria</taxon>
        <taxon>Thiotrichales</taxon>
        <taxon>Thiotrichaceae</taxon>
        <taxon>environmental samples</taxon>
    </lineage>
</organism>
<dbReference type="PROSITE" id="PS51195">
    <property type="entry name" value="Q_MOTIF"/>
    <property type="match status" value="1"/>
</dbReference>
<keyword evidence="5 7" id="KW-0067">ATP-binding</keyword>
<comment type="function">
    <text evidence="7">DEAD-box RNA helicase involved in RNA degradation. Has RNA-dependent ATPase activity and unwinds double-stranded RNA.</text>
</comment>
<dbReference type="InterPro" id="IPR014014">
    <property type="entry name" value="RNA_helicase_DEAD_Q_motif"/>
</dbReference>
<evidence type="ECO:0000256" key="1">
    <source>
        <dbReference type="ARBA" id="ARBA00022490"/>
    </source>
</evidence>
<dbReference type="InterPro" id="IPR011545">
    <property type="entry name" value="DEAD/DEAH_box_helicase_dom"/>
</dbReference>
<feature type="compositionally biased region" description="Polar residues" evidence="9">
    <location>
        <begin position="443"/>
        <end position="465"/>
    </location>
</feature>